<gene>
    <name evidence="1" type="ORF">ACELLULO517_14615</name>
</gene>
<dbReference type="InterPro" id="IPR007813">
    <property type="entry name" value="PilN"/>
</dbReference>
<dbReference type="EMBL" id="JAESVA010000004">
    <property type="protein sequence ID" value="MCB8881480.1"/>
    <property type="molecule type" value="Genomic_DNA"/>
</dbReference>
<comment type="caution">
    <text evidence="1">The sequence shown here is derived from an EMBL/GenBank/DDBJ whole genome shotgun (WGS) entry which is preliminary data.</text>
</comment>
<reference evidence="1 2" key="1">
    <citation type="journal article" date="2021" name="Microorganisms">
        <title>Acidisoma silvae sp. nov. and Acidisomacellulosilytica sp. nov., Two Acidophilic Bacteria Isolated from Decaying Wood, Hydrolyzing Cellulose and Producing Poly-3-hydroxybutyrate.</title>
        <authorList>
            <person name="Mieszkin S."/>
            <person name="Pouder E."/>
            <person name="Uroz S."/>
            <person name="Simon-Colin C."/>
            <person name="Alain K."/>
        </authorList>
    </citation>
    <scope>NUCLEOTIDE SEQUENCE [LARGE SCALE GENOMIC DNA]</scope>
    <source>
        <strain evidence="1 2">HW T5.17</strain>
    </source>
</reference>
<organism evidence="1 2">
    <name type="scientific">Acidisoma cellulosilyticum</name>
    <dbReference type="NCBI Taxonomy" id="2802395"/>
    <lineage>
        <taxon>Bacteria</taxon>
        <taxon>Pseudomonadati</taxon>
        <taxon>Pseudomonadota</taxon>
        <taxon>Alphaproteobacteria</taxon>
        <taxon>Acetobacterales</taxon>
        <taxon>Acidocellaceae</taxon>
        <taxon>Acidisoma</taxon>
    </lineage>
</organism>
<evidence type="ECO:0000313" key="2">
    <source>
        <dbReference type="Proteomes" id="UP000721844"/>
    </source>
</evidence>
<accession>A0A963Z3Q9</accession>
<dbReference type="AlphaFoldDB" id="A0A963Z3Q9"/>
<name>A0A963Z3Q9_9PROT</name>
<evidence type="ECO:0000313" key="1">
    <source>
        <dbReference type="EMBL" id="MCB8881480.1"/>
    </source>
</evidence>
<dbReference type="Gene3D" id="3.30.1490.300">
    <property type="match status" value="1"/>
</dbReference>
<dbReference type="PANTHER" id="PTHR40278:SF1">
    <property type="entry name" value="DNA UTILIZATION PROTEIN HOFN"/>
    <property type="match status" value="1"/>
</dbReference>
<dbReference type="Pfam" id="PF05137">
    <property type="entry name" value="PilN"/>
    <property type="match status" value="1"/>
</dbReference>
<sequence>MRIETLASSQALYPIRRIVSWWLAELAGMVPKRWTERGATGPVLLLSRKGVMLLRNKAEPLALPEDGTDWDKTRAVLRRSRGNLTVRLDSSLLLTTSTVLPIAAEGNLRSILQNQIDRLLPLPADEVVFDYTVLARNPQEKTITVRLLVTTRATIARALDFANRFDITPSRIVTMEPRPVVFWRADRAGLGRGRRRLLHALEILALLLLIASYGCYLQKLSAVKTALGEDVARTAKVALRARTFSNEITQTETTLAVLTSQDQKAKPLSLVDALTRLLPDAAWVNQLSMRGPQIEIIGYTDRVSTLIQSIAKHPGFDKTHLRAPITPSPDGKGERFDLGFTLGDGASQ</sequence>
<dbReference type="InterPro" id="IPR052534">
    <property type="entry name" value="Extracell_DNA_Util/SecSys_Comp"/>
</dbReference>
<dbReference type="RefSeq" id="WP_227308149.1">
    <property type="nucleotide sequence ID" value="NZ_JAESVA010000004.1"/>
</dbReference>
<proteinExistence type="predicted"/>
<keyword evidence="2" id="KW-1185">Reference proteome</keyword>
<dbReference type="SUPFAM" id="SSF53067">
    <property type="entry name" value="Actin-like ATPase domain"/>
    <property type="match status" value="1"/>
</dbReference>
<dbReference type="InterPro" id="IPR043129">
    <property type="entry name" value="ATPase_NBD"/>
</dbReference>
<protein>
    <submittedName>
        <fullName evidence="1">PilN domain-containing protein</fullName>
    </submittedName>
</protein>
<dbReference type="PANTHER" id="PTHR40278">
    <property type="entry name" value="DNA UTILIZATION PROTEIN HOFN"/>
    <property type="match status" value="1"/>
</dbReference>
<dbReference type="Proteomes" id="UP000721844">
    <property type="component" value="Unassembled WGS sequence"/>
</dbReference>